<name>A0A1E1WK80_PECGO</name>
<feature type="non-terminal residue" evidence="2">
    <location>
        <position position="101"/>
    </location>
</feature>
<gene>
    <name evidence="2" type="ORF">g.19263</name>
</gene>
<sequence>APPAAPRPPQGLAALVQDHAQHNQLFHFDGSRYVSWLPSFSVEVTRARPPALSAAHLDSMARQVQQLFPQYPLGALAADLAATRSADVTVNNILEGRLPPP</sequence>
<dbReference type="OrthoDB" id="3824970at2759"/>
<evidence type="ECO:0000313" key="2">
    <source>
        <dbReference type="EMBL" id="JAT87404.1"/>
    </source>
</evidence>
<dbReference type="Gene3D" id="1.10.8.10">
    <property type="entry name" value="DNA helicase RuvA subunit, C-terminal domain"/>
    <property type="match status" value="1"/>
</dbReference>
<feature type="domain" description="CUE" evidence="1">
    <location>
        <begin position="56"/>
        <end position="98"/>
    </location>
</feature>
<dbReference type="InterPro" id="IPR003892">
    <property type="entry name" value="CUE"/>
</dbReference>
<dbReference type="Pfam" id="PF02845">
    <property type="entry name" value="CUE"/>
    <property type="match status" value="1"/>
</dbReference>
<dbReference type="GO" id="GO:0043130">
    <property type="term" value="F:ubiquitin binding"/>
    <property type="evidence" value="ECO:0007669"/>
    <property type="project" value="InterPro"/>
</dbReference>
<dbReference type="SMART" id="SM00546">
    <property type="entry name" value="CUE"/>
    <property type="match status" value="1"/>
</dbReference>
<protein>
    <recommendedName>
        <fullName evidence="1">CUE domain-containing protein</fullName>
    </recommendedName>
</protein>
<organism evidence="2">
    <name type="scientific">Pectinophora gossypiella</name>
    <name type="common">Cotton pink bollworm</name>
    <name type="synonym">Depressaria gossypiella</name>
    <dbReference type="NCBI Taxonomy" id="13191"/>
    <lineage>
        <taxon>Eukaryota</taxon>
        <taxon>Metazoa</taxon>
        <taxon>Ecdysozoa</taxon>
        <taxon>Arthropoda</taxon>
        <taxon>Hexapoda</taxon>
        <taxon>Insecta</taxon>
        <taxon>Pterygota</taxon>
        <taxon>Neoptera</taxon>
        <taxon>Endopterygota</taxon>
        <taxon>Lepidoptera</taxon>
        <taxon>Glossata</taxon>
        <taxon>Ditrysia</taxon>
        <taxon>Gelechioidea</taxon>
        <taxon>Gelechiidae</taxon>
        <taxon>Apatetrinae</taxon>
        <taxon>Pectinophora</taxon>
    </lineage>
</organism>
<feature type="non-terminal residue" evidence="2">
    <location>
        <position position="1"/>
    </location>
</feature>
<accession>A0A1E1WK80</accession>
<evidence type="ECO:0000259" key="1">
    <source>
        <dbReference type="PROSITE" id="PS51140"/>
    </source>
</evidence>
<proteinExistence type="predicted"/>
<dbReference type="EMBL" id="GDQN01003650">
    <property type="protein sequence ID" value="JAT87404.1"/>
    <property type="molecule type" value="Transcribed_RNA"/>
</dbReference>
<reference evidence="2" key="1">
    <citation type="submission" date="2015-09" db="EMBL/GenBank/DDBJ databases">
        <title>De novo assembly of Pectinophora gossypiella (Pink Bollworm) gut transcriptome.</title>
        <authorList>
            <person name="Tassone E.E."/>
        </authorList>
    </citation>
    <scope>NUCLEOTIDE SEQUENCE</scope>
</reference>
<dbReference type="AlphaFoldDB" id="A0A1E1WK80"/>
<dbReference type="PROSITE" id="PS51140">
    <property type="entry name" value="CUE"/>
    <property type="match status" value="1"/>
</dbReference>